<evidence type="ECO:0000313" key="2">
    <source>
        <dbReference type="Proteomes" id="UP001500967"/>
    </source>
</evidence>
<gene>
    <name evidence="1" type="ORF">GCM10009539_42560</name>
</gene>
<dbReference type="EMBL" id="BAAAGX010000016">
    <property type="protein sequence ID" value="GAA0252864.1"/>
    <property type="molecule type" value="Genomic_DNA"/>
</dbReference>
<protein>
    <recommendedName>
        <fullName evidence="3">OmpA-like domain-containing protein</fullName>
    </recommendedName>
</protein>
<sequence length="128" mass="13504">MADAFAGLDGVRVERRPTEVRLVFTSGLFRSSTELTATARPVLAEVGRRLAPLAVVTTVVGHTVAVPGGRTSGGSVVGYGRAEVATRELAAASGWSLAEFVLESAEQSDGPFPDARRNRTVTIRLRPV</sequence>
<proteinExistence type="predicted"/>
<evidence type="ECO:0000313" key="1">
    <source>
        <dbReference type="EMBL" id="GAA0252864.1"/>
    </source>
</evidence>
<comment type="caution">
    <text evidence="1">The sequence shown here is derived from an EMBL/GenBank/DDBJ whole genome shotgun (WGS) entry which is preliminary data.</text>
</comment>
<accession>A0ABP3E5S2</accession>
<organism evidence="1 2">
    <name type="scientific">Cryptosporangium japonicum</name>
    <dbReference type="NCBI Taxonomy" id="80872"/>
    <lineage>
        <taxon>Bacteria</taxon>
        <taxon>Bacillati</taxon>
        <taxon>Actinomycetota</taxon>
        <taxon>Actinomycetes</taxon>
        <taxon>Cryptosporangiales</taxon>
        <taxon>Cryptosporangiaceae</taxon>
        <taxon>Cryptosporangium</taxon>
    </lineage>
</organism>
<evidence type="ECO:0008006" key="3">
    <source>
        <dbReference type="Google" id="ProtNLM"/>
    </source>
</evidence>
<dbReference type="Proteomes" id="UP001500967">
    <property type="component" value="Unassembled WGS sequence"/>
</dbReference>
<name>A0ABP3E5S2_9ACTN</name>
<keyword evidence="2" id="KW-1185">Reference proteome</keyword>
<reference evidence="2" key="1">
    <citation type="journal article" date="2019" name="Int. J. Syst. Evol. Microbiol.">
        <title>The Global Catalogue of Microorganisms (GCM) 10K type strain sequencing project: providing services to taxonomists for standard genome sequencing and annotation.</title>
        <authorList>
            <consortium name="The Broad Institute Genomics Platform"/>
            <consortium name="The Broad Institute Genome Sequencing Center for Infectious Disease"/>
            <person name="Wu L."/>
            <person name="Ma J."/>
        </authorList>
    </citation>
    <scope>NUCLEOTIDE SEQUENCE [LARGE SCALE GENOMIC DNA]</scope>
    <source>
        <strain evidence="2">JCM 10425</strain>
    </source>
</reference>